<feature type="compositionally biased region" description="Polar residues" evidence="1">
    <location>
        <begin position="50"/>
        <end position="77"/>
    </location>
</feature>
<accession>A0A8X7WIR3</accession>
<name>A0A8X7WIR3_BRACI</name>
<reference evidence="2 3" key="1">
    <citation type="submission" date="2020-02" db="EMBL/GenBank/DDBJ databases">
        <authorList>
            <person name="Ma Q."/>
            <person name="Huang Y."/>
            <person name="Song X."/>
            <person name="Pei D."/>
        </authorList>
    </citation>
    <scope>NUCLEOTIDE SEQUENCE [LARGE SCALE GENOMIC DNA]</scope>
    <source>
        <strain evidence="2">Sxm20200214</strain>
        <tissue evidence="2">Leaf</tissue>
    </source>
</reference>
<evidence type="ECO:0000256" key="1">
    <source>
        <dbReference type="SAM" id="MobiDB-lite"/>
    </source>
</evidence>
<evidence type="ECO:0000313" key="3">
    <source>
        <dbReference type="Proteomes" id="UP000886595"/>
    </source>
</evidence>
<evidence type="ECO:0000313" key="2">
    <source>
        <dbReference type="EMBL" id="KAG2331728.1"/>
    </source>
</evidence>
<dbReference type="Proteomes" id="UP000886595">
    <property type="component" value="Unassembled WGS sequence"/>
</dbReference>
<dbReference type="AlphaFoldDB" id="A0A8X7WIR3"/>
<sequence length="95" mass="10756">MCLAKPHTIKDKRANKTLAHIKTKRPNRRPDIQKLVAFSRQDQTRRGSKPGTSSSTWTIARRSMNTGQDEESPSSSGSRKETRQSSAFSEDEPKR</sequence>
<keyword evidence="3" id="KW-1185">Reference proteome</keyword>
<dbReference type="EMBL" id="JAAMPC010000001">
    <property type="protein sequence ID" value="KAG2331728.1"/>
    <property type="molecule type" value="Genomic_DNA"/>
</dbReference>
<organism evidence="2 3">
    <name type="scientific">Brassica carinata</name>
    <name type="common">Ethiopian mustard</name>
    <name type="synonym">Abyssinian cabbage</name>
    <dbReference type="NCBI Taxonomy" id="52824"/>
    <lineage>
        <taxon>Eukaryota</taxon>
        <taxon>Viridiplantae</taxon>
        <taxon>Streptophyta</taxon>
        <taxon>Embryophyta</taxon>
        <taxon>Tracheophyta</taxon>
        <taxon>Spermatophyta</taxon>
        <taxon>Magnoliopsida</taxon>
        <taxon>eudicotyledons</taxon>
        <taxon>Gunneridae</taxon>
        <taxon>Pentapetalae</taxon>
        <taxon>rosids</taxon>
        <taxon>malvids</taxon>
        <taxon>Brassicales</taxon>
        <taxon>Brassicaceae</taxon>
        <taxon>Brassiceae</taxon>
        <taxon>Brassica</taxon>
    </lineage>
</organism>
<proteinExistence type="predicted"/>
<feature type="region of interest" description="Disordered" evidence="1">
    <location>
        <begin position="1"/>
        <end position="95"/>
    </location>
</feature>
<feature type="compositionally biased region" description="Basic residues" evidence="1">
    <location>
        <begin position="15"/>
        <end position="27"/>
    </location>
</feature>
<protein>
    <submittedName>
        <fullName evidence="2">Uncharacterized protein</fullName>
    </submittedName>
</protein>
<comment type="caution">
    <text evidence="2">The sequence shown here is derived from an EMBL/GenBank/DDBJ whole genome shotgun (WGS) entry which is preliminary data.</text>
</comment>
<gene>
    <name evidence="2" type="ORF">Bca52824_002908</name>
</gene>